<evidence type="ECO:0000256" key="1">
    <source>
        <dbReference type="SAM" id="MobiDB-lite"/>
    </source>
</evidence>
<sequence length="681" mass="75754">MAATGVCLFPSRLPSVIRPEFTSSSSSSGKSKFNPISVPSRRLAAVSTDHTPTVLTTVNNQTGGSSGKEAHTTTTSAAAEKKRWSGQEDQEELDAEEEEQERLSLTDYFEQAKDFVTSNGGGVGPPRWFSPLHDGGSRLDNSPLLLFLPGIDGTGLGLIRHQHKLGKIFDVWCLHIPAKDRTSFTDLVKLVERTIRSEHHHSPTRPIYLVGESLGACLALSVAALNPDIDLVLILANPATSFGKSQLQPIIPVLQVIPDSLPISLPHILSSMTGVLVANLEKGLGLPLPETVEKLSHDLAASTTYLSVLADILPRETLLWKLQMIRSASPYANSRLHAVKAQTLILSSGKDQLLPSQEEGERLQRTLANCEIRMFENSGHFLFSEDDFDLVTVIKGTGFYRHSRHRDYVSDYIPPTRSEVKNVVDSNRWLSIATSPVMLSTLADGKIVRSLAGVPSEGPVLFVGYHMLLGFELAPMVTQMFVERNIHLRGIAHPMMFVKLREGRLPDISNYDTLRVMGAVPVSASNFYKLLSSKCHVLLYPGGVREALHRKLVLDYEDQMKIPFLKGFIEEITDEAAKVRVGHDGEVGNQDVHFPGIIPKVPGRFYYYFGKPIETQGRKQELRDREKAHQVYLEVKSEVEKCLAYLREKRENDPYRSIFSRLQYQATHGFSSQVEIPTFEL</sequence>
<dbReference type="AlphaFoldDB" id="A0A251Q868"/>
<evidence type="ECO:0000259" key="2">
    <source>
        <dbReference type="Pfam" id="PF12146"/>
    </source>
</evidence>
<dbReference type="Gene3D" id="3.40.50.1820">
    <property type="entry name" value="alpha/beta hydrolase"/>
    <property type="match status" value="1"/>
</dbReference>
<keyword evidence="4" id="KW-1185">Reference proteome</keyword>
<evidence type="ECO:0000313" key="3">
    <source>
        <dbReference type="EMBL" id="ONI20031.1"/>
    </source>
</evidence>
<dbReference type="PANTHER" id="PTHR22753:SF24">
    <property type="entry name" value="ESTERASE_LIPASE_THIOESTERASE FAMILY PROTEIN"/>
    <property type="match status" value="1"/>
</dbReference>
<dbReference type="InterPro" id="IPR022742">
    <property type="entry name" value="Hydrolase_4"/>
</dbReference>
<dbReference type="EMBL" id="CM007653">
    <property type="protein sequence ID" value="ONI20031.1"/>
    <property type="molecule type" value="Genomic_DNA"/>
</dbReference>
<accession>A0A251Q868</accession>
<dbReference type="SUPFAM" id="SSF53474">
    <property type="entry name" value="alpha/beta-Hydrolases"/>
    <property type="match status" value="1"/>
</dbReference>
<feature type="domain" description="Serine aminopeptidase S33" evidence="2">
    <location>
        <begin position="184"/>
        <end position="387"/>
    </location>
</feature>
<name>A0A251Q868_PRUPE</name>
<protein>
    <recommendedName>
        <fullName evidence="2">Serine aminopeptidase S33 domain-containing protein</fullName>
    </recommendedName>
</protein>
<feature type="compositionally biased region" description="Polar residues" evidence="1">
    <location>
        <begin position="48"/>
        <end position="63"/>
    </location>
</feature>
<evidence type="ECO:0000313" key="4">
    <source>
        <dbReference type="Proteomes" id="UP000006882"/>
    </source>
</evidence>
<dbReference type="PANTHER" id="PTHR22753">
    <property type="entry name" value="TRANSMEMBRANE PROTEIN 68"/>
    <property type="match status" value="1"/>
</dbReference>
<feature type="region of interest" description="Disordered" evidence="1">
    <location>
        <begin position="45"/>
        <end position="101"/>
    </location>
</feature>
<dbReference type="Pfam" id="PF12146">
    <property type="entry name" value="Hydrolase_4"/>
    <property type="match status" value="1"/>
</dbReference>
<organism evidence="3 4">
    <name type="scientific">Prunus persica</name>
    <name type="common">Peach</name>
    <name type="synonym">Amygdalus persica</name>
    <dbReference type="NCBI Taxonomy" id="3760"/>
    <lineage>
        <taxon>Eukaryota</taxon>
        <taxon>Viridiplantae</taxon>
        <taxon>Streptophyta</taxon>
        <taxon>Embryophyta</taxon>
        <taxon>Tracheophyta</taxon>
        <taxon>Spermatophyta</taxon>
        <taxon>Magnoliopsida</taxon>
        <taxon>eudicotyledons</taxon>
        <taxon>Gunneridae</taxon>
        <taxon>Pentapetalae</taxon>
        <taxon>rosids</taxon>
        <taxon>fabids</taxon>
        <taxon>Rosales</taxon>
        <taxon>Rosaceae</taxon>
        <taxon>Amygdaloideae</taxon>
        <taxon>Amygdaleae</taxon>
        <taxon>Prunus</taxon>
    </lineage>
</organism>
<gene>
    <name evidence="3" type="ORF">PRUPE_3G311200</name>
</gene>
<dbReference type="Proteomes" id="UP000006882">
    <property type="component" value="Chromosome G3"/>
</dbReference>
<dbReference type="Gramene" id="ONI20031">
    <property type="protein sequence ID" value="ONI20031"/>
    <property type="gene ID" value="PRUPE_3G311200"/>
</dbReference>
<proteinExistence type="predicted"/>
<feature type="compositionally biased region" description="Acidic residues" evidence="1">
    <location>
        <begin position="88"/>
        <end position="100"/>
    </location>
</feature>
<reference evidence="3 4" key="1">
    <citation type="journal article" date="2013" name="Nat. Genet.">
        <title>The high-quality draft genome of peach (Prunus persica) identifies unique patterns of genetic diversity, domestication and genome evolution.</title>
        <authorList>
            <consortium name="International Peach Genome Initiative"/>
            <person name="Verde I."/>
            <person name="Abbott A.G."/>
            <person name="Scalabrin S."/>
            <person name="Jung S."/>
            <person name="Shu S."/>
            <person name="Marroni F."/>
            <person name="Zhebentyayeva T."/>
            <person name="Dettori M.T."/>
            <person name="Grimwood J."/>
            <person name="Cattonaro F."/>
            <person name="Zuccolo A."/>
            <person name="Rossini L."/>
            <person name="Jenkins J."/>
            <person name="Vendramin E."/>
            <person name="Meisel L.A."/>
            <person name="Decroocq V."/>
            <person name="Sosinski B."/>
            <person name="Prochnik S."/>
            <person name="Mitros T."/>
            <person name="Policriti A."/>
            <person name="Cipriani G."/>
            <person name="Dondini L."/>
            <person name="Ficklin S."/>
            <person name="Goodstein D.M."/>
            <person name="Xuan P."/>
            <person name="Del Fabbro C."/>
            <person name="Aramini V."/>
            <person name="Copetti D."/>
            <person name="Gonzalez S."/>
            <person name="Horner D.S."/>
            <person name="Falchi R."/>
            <person name="Lucas S."/>
            <person name="Mica E."/>
            <person name="Maldonado J."/>
            <person name="Lazzari B."/>
            <person name="Bielenberg D."/>
            <person name="Pirona R."/>
            <person name="Miculan M."/>
            <person name="Barakat A."/>
            <person name="Testolin R."/>
            <person name="Stella A."/>
            <person name="Tartarini S."/>
            <person name="Tonutti P."/>
            <person name="Arus P."/>
            <person name="Orellana A."/>
            <person name="Wells C."/>
            <person name="Main D."/>
            <person name="Vizzotto G."/>
            <person name="Silva H."/>
            <person name="Salamini F."/>
            <person name="Schmutz J."/>
            <person name="Morgante M."/>
            <person name="Rokhsar D.S."/>
        </authorList>
    </citation>
    <scope>NUCLEOTIDE SEQUENCE [LARGE SCALE GENOMIC DNA]</scope>
    <source>
        <strain evidence="4">cv. Nemared</strain>
    </source>
</reference>
<dbReference type="InterPro" id="IPR029058">
    <property type="entry name" value="AB_hydrolase_fold"/>
</dbReference>